<evidence type="ECO:0000259" key="7">
    <source>
        <dbReference type="Pfam" id="PF23347"/>
    </source>
</evidence>
<evidence type="ECO:0000256" key="4">
    <source>
        <dbReference type="SAM" id="MobiDB-lite"/>
    </source>
</evidence>
<dbReference type="EMBL" id="ML213591">
    <property type="protein sequence ID" value="TFK43307.1"/>
    <property type="molecule type" value="Genomic_DNA"/>
</dbReference>
<feature type="domain" description="NUP160 C-terminal TPR" evidence="7">
    <location>
        <begin position="1125"/>
        <end position="1358"/>
    </location>
</feature>
<evidence type="ECO:0000313" key="8">
    <source>
        <dbReference type="EMBL" id="TFK43307.1"/>
    </source>
</evidence>
<dbReference type="InterPro" id="IPR059141">
    <property type="entry name" value="Beta-prop_Nup120_160"/>
</dbReference>
<dbReference type="OrthoDB" id="67716at2759"/>
<dbReference type="InterPro" id="IPR056536">
    <property type="entry name" value="TPR_NUP160_C"/>
</dbReference>
<dbReference type="InterPro" id="IPR021717">
    <property type="entry name" value="Nucleoporin_Nup160"/>
</dbReference>
<feature type="domain" description="Nucleoporin Nup120/160 beta-propeller" evidence="5">
    <location>
        <begin position="60"/>
        <end position="541"/>
    </location>
</feature>
<dbReference type="GO" id="GO:0005643">
    <property type="term" value="C:nuclear pore"/>
    <property type="evidence" value="ECO:0007669"/>
    <property type="project" value="TreeGrafter"/>
</dbReference>
<reference evidence="8 9" key="1">
    <citation type="journal article" date="2019" name="Nat. Ecol. Evol.">
        <title>Megaphylogeny resolves global patterns of mushroom evolution.</title>
        <authorList>
            <person name="Varga T."/>
            <person name="Krizsan K."/>
            <person name="Foldi C."/>
            <person name="Dima B."/>
            <person name="Sanchez-Garcia M."/>
            <person name="Sanchez-Ramirez S."/>
            <person name="Szollosi G.J."/>
            <person name="Szarkandi J.G."/>
            <person name="Papp V."/>
            <person name="Albert L."/>
            <person name="Andreopoulos W."/>
            <person name="Angelini C."/>
            <person name="Antonin V."/>
            <person name="Barry K.W."/>
            <person name="Bougher N.L."/>
            <person name="Buchanan P."/>
            <person name="Buyck B."/>
            <person name="Bense V."/>
            <person name="Catcheside P."/>
            <person name="Chovatia M."/>
            <person name="Cooper J."/>
            <person name="Damon W."/>
            <person name="Desjardin D."/>
            <person name="Finy P."/>
            <person name="Geml J."/>
            <person name="Haridas S."/>
            <person name="Hughes K."/>
            <person name="Justo A."/>
            <person name="Karasinski D."/>
            <person name="Kautmanova I."/>
            <person name="Kiss B."/>
            <person name="Kocsube S."/>
            <person name="Kotiranta H."/>
            <person name="LaButti K.M."/>
            <person name="Lechner B.E."/>
            <person name="Liimatainen K."/>
            <person name="Lipzen A."/>
            <person name="Lukacs Z."/>
            <person name="Mihaltcheva S."/>
            <person name="Morgado L.N."/>
            <person name="Niskanen T."/>
            <person name="Noordeloos M.E."/>
            <person name="Ohm R.A."/>
            <person name="Ortiz-Santana B."/>
            <person name="Ovrebo C."/>
            <person name="Racz N."/>
            <person name="Riley R."/>
            <person name="Savchenko A."/>
            <person name="Shiryaev A."/>
            <person name="Soop K."/>
            <person name="Spirin V."/>
            <person name="Szebenyi C."/>
            <person name="Tomsovsky M."/>
            <person name="Tulloss R.E."/>
            <person name="Uehling J."/>
            <person name="Grigoriev I.V."/>
            <person name="Vagvolgyi C."/>
            <person name="Papp T."/>
            <person name="Martin F.M."/>
            <person name="Miettinen O."/>
            <person name="Hibbett D.S."/>
            <person name="Nagy L.G."/>
        </authorList>
    </citation>
    <scope>NUCLEOTIDE SEQUENCE [LARGE SCALE GENOMIC DNA]</scope>
    <source>
        <strain evidence="8 9">CBS 166.37</strain>
    </source>
</reference>
<gene>
    <name evidence="8" type="ORF">BDQ12DRAFT_173537</name>
</gene>
<evidence type="ECO:0000259" key="5">
    <source>
        <dbReference type="Pfam" id="PF11715"/>
    </source>
</evidence>
<keyword evidence="3" id="KW-0539">Nucleus</keyword>
<comment type="subcellular location">
    <subcellularLocation>
        <location evidence="1">Nucleus</location>
    </subcellularLocation>
</comment>
<dbReference type="Pfam" id="PF23300">
    <property type="entry name" value="HEAT_Nup120"/>
    <property type="match status" value="1"/>
</dbReference>
<evidence type="ECO:0000256" key="2">
    <source>
        <dbReference type="ARBA" id="ARBA00022448"/>
    </source>
</evidence>
<protein>
    <submittedName>
        <fullName evidence="8">Nucleoporin Nup120/160-domain-containing protein</fullName>
    </submittedName>
</protein>
<dbReference type="GO" id="GO:0017056">
    <property type="term" value="F:structural constituent of nuclear pore"/>
    <property type="evidence" value="ECO:0007669"/>
    <property type="project" value="TreeGrafter"/>
</dbReference>
<dbReference type="Pfam" id="PF23347">
    <property type="entry name" value="TPR_Nup160_C"/>
    <property type="match status" value="1"/>
</dbReference>
<accession>A0A5C3MEH5</accession>
<sequence>MEEGFLVAAQLSSLYASHPPSLTLQTTRPGAPLPPNPQEADLPSGHATYSCTINTPTTGSILLRLLHGGLIIELVSLSTQVAPIRFVFPAVVLPAPSLFLWENSQLHILAVTDIGSLYRIPVPVNGIALWQNEIDNIYPNEYHIKNFSEEVKSGLVHAQGIHCIAIGVPNGNLLRLESEFGYDEHNEEWTETLFQHSSFLSSLTSFLPTLHGGNPNSAEIISMATHPWPTDIGHVWTLSRDRTLRLWKAKIGCVASKSLSLLSGGRESSPGSGMSGSGAKYQPLLDAAHQTLLRVFSIPSRDDRVYVVVFIPTPSASASGGSFRLIGTHADQLYEIGAFESSRNSAHCHLQDFALVGTQLYTLWDRQGRSMVDRVDINFEDSGELRLHTSIWHTTSYIQEQELTPAFMEEQLLSPGSLTEKFFEAIMRPGVFSSLTLRTAIEQYTDACLSLPGSLPSPLTTTYNTIGENIAAVVGCTVTLNRDPQTGALQHANYWTALKRDWEGFLARCREVERSARWPLALGLHNSDEIIVVERERVGAAVKADLPTHLRRVIEKEQPFDRQYDLLNILWTLRSKLGPQAMTNLENQVTDLMHQEIAFSFAEILKDQARRSQFRDSLDEGSASWLVGRLQSIEDLDAATRTALDIIGGFDMEVKREEEEVELLLPPSRSEWSTALTTAYITTSVDARYDLCLSLITLLFFLSEELGQWDASLLAEVFALFRGVAMLRYVASQPAGEITQPGLADDGYSADDVVSRMRNMNVSNGKKPDPRKLSLIHLLLAQSTDGNSPPAAAHRFLDSTGLLQSISPAHATKFEVQFCERLRLLGFNEVAREVLSWLPRTPGATYVLARIWLNVGRADDASQLLQKLAGAFGPHSALTAEDQESFALVLPATQLFDSEFSYYLWVTNEFRNRSLVHYEVAFAQLAISVAPSGVETSFLWHSVFKGYMDLGLFDDAYAALMAMPYDKQKRDCASQLAIHMCEENAVQSLVAFDFAGISEEVEAALSFKSRNVDPRLTPSYSRILYTWFIQRGDYRNASLTMYQRARKLEEVATDASVFLTLAADLVEALSIAINALSLVDQKTSWILMPISPDSMNECRKRQKLSRHIPEAKYTVGRYDAEIVHLADMQYDYALLCAQIDIIKRDPTLLSSPEFLLPPSLITLRLVQANQFNLAMSTARSLKVDMTDLFTHLTRQCLRLSRNSEAVIQEDTSDWLLTDKVSSWPGTPADRGWRYLRQSLERQDSAETDYRYSKATLETILSFSRASSPPPWLINILETHHPEYLIRVSLRYENLEDAVNYTLSLIRKSDARLAREPTKNASATWLPYTLIDQVLVAATAQDKPPSRLSELRMEVTNRMKRVQKFSQARA</sequence>
<dbReference type="Proteomes" id="UP000308652">
    <property type="component" value="Unassembled WGS sequence"/>
</dbReference>
<dbReference type="PANTHER" id="PTHR21286">
    <property type="entry name" value="NUCLEAR PORE COMPLEX PROTEIN NUP160"/>
    <property type="match status" value="1"/>
</dbReference>
<evidence type="ECO:0000259" key="6">
    <source>
        <dbReference type="Pfam" id="PF23300"/>
    </source>
</evidence>
<dbReference type="STRING" id="68775.A0A5C3MEH5"/>
<evidence type="ECO:0000256" key="1">
    <source>
        <dbReference type="ARBA" id="ARBA00004123"/>
    </source>
</evidence>
<dbReference type="InterPro" id="IPR056548">
    <property type="entry name" value="HEAT_Nup120"/>
</dbReference>
<keyword evidence="2" id="KW-0813">Transport</keyword>
<dbReference type="Pfam" id="PF11715">
    <property type="entry name" value="Beta-prop_Nup120_160"/>
    <property type="match status" value="1"/>
</dbReference>
<keyword evidence="9" id="KW-1185">Reference proteome</keyword>
<organism evidence="8 9">
    <name type="scientific">Crucibulum laeve</name>
    <dbReference type="NCBI Taxonomy" id="68775"/>
    <lineage>
        <taxon>Eukaryota</taxon>
        <taxon>Fungi</taxon>
        <taxon>Dikarya</taxon>
        <taxon>Basidiomycota</taxon>
        <taxon>Agaricomycotina</taxon>
        <taxon>Agaricomycetes</taxon>
        <taxon>Agaricomycetidae</taxon>
        <taxon>Agaricales</taxon>
        <taxon>Agaricineae</taxon>
        <taxon>Nidulariaceae</taxon>
        <taxon>Crucibulum</taxon>
    </lineage>
</organism>
<feature type="domain" description="Nucleoporin nup120-like HEAT repeat" evidence="6">
    <location>
        <begin position="817"/>
        <end position="982"/>
    </location>
</feature>
<proteinExistence type="predicted"/>
<dbReference type="PANTHER" id="PTHR21286:SF0">
    <property type="entry name" value="NUCLEAR PORE COMPLEX PROTEIN NUP160"/>
    <property type="match status" value="1"/>
</dbReference>
<feature type="region of interest" description="Disordered" evidence="4">
    <location>
        <begin position="25"/>
        <end position="45"/>
    </location>
</feature>
<name>A0A5C3MEH5_9AGAR</name>
<evidence type="ECO:0000313" key="9">
    <source>
        <dbReference type="Proteomes" id="UP000308652"/>
    </source>
</evidence>
<evidence type="ECO:0000256" key="3">
    <source>
        <dbReference type="ARBA" id="ARBA00023242"/>
    </source>
</evidence>